<dbReference type="RefSeq" id="XP_033389510.1">
    <property type="nucleotide sequence ID" value="XM_033526553.1"/>
</dbReference>
<name>A0A6A5Y8U7_9PLEO</name>
<keyword evidence="6" id="KW-1185">Reference proteome</keyword>
<dbReference type="PANTHER" id="PTHR44329">
    <property type="entry name" value="SERINE/THREONINE-PROTEIN KINASE TNNI3K-RELATED"/>
    <property type="match status" value="1"/>
</dbReference>
<dbReference type="Proteomes" id="UP000799778">
    <property type="component" value="Unassembled WGS sequence"/>
</dbReference>
<evidence type="ECO:0000313" key="5">
    <source>
        <dbReference type="EMBL" id="KAF2021171.1"/>
    </source>
</evidence>
<accession>A0A6A5Y8U7</accession>
<dbReference type="EMBL" id="ML978066">
    <property type="protein sequence ID" value="KAF2021171.1"/>
    <property type="molecule type" value="Genomic_DNA"/>
</dbReference>
<evidence type="ECO:0000256" key="1">
    <source>
        <dbReference type="ARBA" id="ARBA00022741"/>
    </source>
</evidence>
<evidence type="ECO:0000313" key="6">
    <source>
        <dbReference type="Proteomes" id="UP000799778"/>
    </source>
</evidence>
<keyword evidence="2" id="KW-0067">ATP-binding</keyword>
<dbReference type="SUPFAM" id="SSF56112">
    <property type="entry name" value="Protein kinase-like (PK-like)"/>
    <property type="match status" value="1"/>
</dbReference>
<keyword evidence="5" id="KW-0808">Transferase</keyword>
<dbReference type="AlphaFoldDB" id="A0A6A5Y8U7"/>
<keyword evidence="5" id="KW-0418">Kinase</keyword>
<keyword evidence="1" id="KW-0547">Nucleotide-binding</keyword>
<evidence type="ECO:0000256" key="3">
    <source>
        <dbReference type="SAM" id="MobiDB-lite"/>
    </source>
</evidence>
<dbReference type="GO" id="GO:0004674">
    <property type="term" value="F:protein serine/threonine kinase activity"/>
    <property type="evidence" value="ECO:0007669"/>
    <property type="project" value="TreeGrafter"/>
</dbReference>
<dbReference type="InterPro" id="IPR008271">
    <property type="entry name" value="Ser/Thr_kinase_AS"/>
</dbReference>
<evidence type="ECO:0000259" key="4">
    <source>
        <dbReference type="PROSITE" id="PS50011"/>
    </source>
</evidence>
<evidence type="ECO:0000256" key="2">
    <source>
        <dbReference type="ARBA" id="ARBA00022840"/>
    </source>
</evidence>
<protein>
    <submittedName>
        <fullName evidence="5">Kinase-like protein</fullName>
    </submittedName>
</protein>
<dbReference type="GeneID" id="54283950"/>
<sequence length="830" mass="94821">MASASTWPACDRARERLYGQRASARYYERRDSVSYFPRSGIVKVLEEFPLQLILNCDCDNCRRYSDLQGRADQREKHVDRAELLNRYATTYGLLIWLRYPSLIHLFLSYRKSLDDGIWSEGNLAFLLKSEALAPEKAKMVIGEILEGQYHFCVQKIDIRKTVSTLSGKEILPFEEEDKPRGRGDFGEVWEFKIPKEYVAEELGSRQIDRYARKIIDRRWSQDTRAEAKEWVNHLFVNDLNHPNLMEALAAFEYGNDFSMIMELAECTLWEFLKGAGDVQLSSEELWRQVVGMTEGLAYLHGASVNGGKLDGRMFHMDLKPSNVLFANKTMKIADFGLSYYKPGIRATESRISGNSRHEGAGAYAAPPSRASAAYDVYSLGTIISEIACFDVSKKEGVFAYRTKRTNDTLAEAMYEASMQFYYPRAPYNLKDSVVQEHSDLFQKAESSRANPQEEILESWQGVFYQKGVFDLIGEMLLPSAEERPEARYVASKLETYVIQASRVDRGSDPPLIDVWKATREGRGFGINAPQCLEINRLPAHLKVSHLGTEHIGLWLYPDVSDKTVEIRTFRSNGLTLDTKEITVFRRKGNPIRAIKPGYLKSRGDYPLHLLHIKDGLITYILPKVAALRFQSVLTGQYIYQSMSLKATQYAFYKKSSRIFSRQNEFIEKSVHECASHIQFWTSREIGSESRSDQPLDISLAILTEEKLVLIEVTNELRIPETRDSRMLSLENLGTRSSIDVKIFEVPEGIPLNLKFNKRSRHSSDAKFKDTSPDRVKIHLENDTDIMIFWQTLRNLQQEWMYSNGLEVRPQTGTGATHAPPQPGTVATHVV</sequence>
<dbReference type="InterPro" id="IPR000719">
    <property type="entry name" value="Prot_kinase_dom"/>
</dbReference>
<dbReference type="Gene3D" id="1.10.510.10">
    <property type="entry name" value="Transferase(Phosphotransferase) domain 1"/>
    <property type="match status" value="1"/>
</dbReference>
<dbReference type="OrthoDB" id="5986190at2759"/>
<feature type="domain" description="Protein kinase" evidence="4">
    <location>
        <begin position="174"/>
        <end position="497"/>
    </location>
</feature>
<dbReference type="PROSITE" id="PS00108">
    <property type="entry name" value="PROTEIN_KINASE_ST"/>
    <property type="match status" value="1"/>
</dbReference>
<dbReference type="Gene3D" id="3.30.200.20">
    <property type="entry name" value="Phosphorylase Kinase, domain 1"/>
    <property type="match status" value="1"/>
</dbReference>
<dbReference type="InterPro" id="IPR051681">
    <property type="entry name" value="Ser/Thr_Kinases-Pseudokinases"/>
</dbReference>
<dbReference type="PROSITE" id="PS50011">
    <property type="entry name" value="PROTEIN_KINASE_DOM"/>
    <property type="match status" value="1"/>
</dbReference>
<dbReference type="PANTHER" id="PTHR44329:SF298">
    <property type="entry name" value="MIXED LINEAGE KINASE DOMAIN-LIKE PROTEIN"/>
    <property type="match status" value="1"/>
</dbReference>
<dbReference type="CDD" id="cd00180">
    <property type="entry name" value="PKc"/>
    <property type="match status" value="1"/>
</dbReference>
<proteinExistence type="predicted"/>
<dbReference type="Pfam" id="PF00069">
    <property type="entry name" value="Pkinase"/>
    <property type="match status" value="1"/>
</dbReference>
<dbReference type="GO" id="GO:0005524">
    <property type="term" value="F:ATP binding"/>
    <property type="evidence" value="ECO:0007669"/>
    <property type="project" value="UniProtKB-KW"/>
</dbReference>
<reference evidence="5" key="1">
    <citation type="journal article" date="2020" name="Stud. Mycol.">
        <title>101 Dothideomycetes genomes: a test case for predicting lifestyles and emergence of pathogens.</title>
        <authorList>
            <person name="Haridas S."/>
            <person name="Albert R."/>
            <person name="Binder M."/>
            <person name="Bloem J."/>
            <person name="Labutti K."/>
            <person name="Salamov A."/>
            <person name="Andreopoulos B."/>
            <person name="Baker S."/>
            <person name="Barry K."/>
            <person name="Bills G."/>
            <person name="Bluhm B."/>
            <person name="Cannon C."/>
            <person name="Castanera R."/>
            <person name="Culley D."/>
            <person name="Daum C."/>
            <person name="Ezra D."/>
            <person name="Gonzalez J."/>
            <person name="Henrissat B."/>
            <person name="Kuo A."/>
            <person name="Liang C."/>
            <person name="Lipzen A."/>
            <person name="Lutzoni F."/>
            <person name="Magnuson J."/>
            <person name="Mondo S."/>
            <person name="Nolan M."/>
            <person name="Ohm R."/>
            <person name="Pangilinan J."/>
            <person name="Park H.-J."/>
            <person name="Ramirez L."/>
            <person name="Alfaro M."/>
            <person name="Sun H."/>
            <person name="Tritt A."/>
            <person name="Yoshinaga Y."/>
            <person name="Zwiers L.-H."/>
            <person name="Turgeon B."/>
            <person name="Goodwin S."/>
            <person name="Spatafora J."/>
            <person name="Crous P."/>
            <person name="Grigoriev I."/>
        </authorList>
    </citation>
    <scope>NUCLEOTIDE SEQUENCE</scope>
    <source>
        <strain evidence="5">CBS 175.79</strain>
    </source>
</reference>
<feature type="region of interest" description="Disordered" evidence="3">
    <location>
        <begin position="810"/>
        <end position="830"/>
    </location>
</feature>
<organism evidence="5 6">
    <name type="scientific">Aaosphaeria arxii CBS 175.79</name>
    <dbReference type="NCBI Taxonomy" id="1450172"/>
    <lineage>
        <taxon>Eukaryota</taxon>
        <taxon>Fungi</taxon>
        <taxon>Dikarya</taxon>
        <taxon>Ascomycota</taxon>
        <taxon>Pezizomycotina</taxon>
        <taxon>Dothideomycetes</taxon>
        <taxon>Pleosporomycetidae</taxon>
        <taxon>Pleosporales</taxon>
        <taxon>Pleosporales incertae sedis</taxon>
        <taxon>Aaosphaeria</taxon>
    </lineage>
</organism>
<dbReference type="SMART" id="SM00220">
    <property type="entry name" value="S_TKc"/>
    <property type="match status" value="1"/>
</dbReference>
<gene>
    <name evidence="5" type="ORF">BU24DRAFT_416830</name>
</gene>
<dbReference type="InterPro" id="IPR011009">
    <property type="entry name" value="Kinase-like_dom_sf"/>
</dbReference>